<protein>
    <submittedName>
        <fullName evidence="1">Uncharacterized protein</fullName>
    </submittedName>
</protein>
<keyword evidence="2" id="KW-1185">Reference proteome</keyword>
<dbReference type="RefSeq" id="WP_146269630.1">
    <property type="nucleotide sequence ID" value="NZ_VOEI01000002.1"/>
</dbReference>
<dbReference type="EMBL" id="VOEI01000002">
    <property type="protein sequence ID" value="TWR26625.1"/>
    <property type="molecule type" value="Genomic_DNA"/>
</dbReference>
<accession>A0A563U5N2</accession>
<comment type="caution">
    <text evidence="1">The sequence shown here is derived from an EMBL/GenBank/DDBJ whole genome shotgun (WGS) entry which is preliminary data.</text>
</comment>
<reference evidence="1 2" key="1">
    <citation type="submission" date="2019-07" db="EMBL/GenBank/DDBJ databases">
        <authorList>
            <person name="Kim J."/>
        </authorList>
    </citation>
    <scope>NUCLEOTIDE SEQUENCE [LARGE SCALE GENOMIC DNA]</scope>
    <source>
        <strain evidence="1 2">MJ1a</strain>
    </source>
</reference>
<dbReference type="OrthoDB" id="799018at2"/>
<proteinExistence type="predicted"/>
<evidence type="ECO:0000313" key="2">
    <source>
        <dbReference type="Proteomes" id="UP000318010"/>
    </source>
</evidence>
<evidence type="ECO:0000313" key="1">
    <source>
        <dbReference type="EMBL" id="TWR26625.1"/>
    </source>
</evidence>
<dbReference type="AlphaFoldDB" id="A0A563U5N2"/>
<name>A0A563U5N2_9SPHI</name>
<sequence length="107" mass="12523">MTDKDIIFETSRYVYDLTNLAKEHGFKPEENWELSMQSTVGKTRIQRDFYPNNVAKISPDILLQVLHSIKTKLNLPLTQEEEAANKQTINLDELQYLVAYNPKRPRN</sequence>
<gene>
    <name evidence="1" type="ORF">FPZ42_06185</name>
</gene>
<organism evidence="1 2">
    <name type="scientific">Mucilaginibacter achroorhodeus</name>
    <dbReference type="NCBI Taxonomy" id="2599294"/>
    <lineage>
        <taxon>Bacteria</taxon>
        <taxon>Pseudomonadati</taxon>
        <taxon>Bacteroidota</taxon>
        <taxon>Sphingobacteriia</taxon>
        <taxon>Sphingobacteriales</taxon>
        <taxon>Sphingobacteriaceae</taxon>
        <taxon>Mucilaginibacter</taxon>
    </lineage>
</organism>
<dbReference type="Proteomes" id="UP000318010">
    <property type="component" value="Unassembled WGS sequence"/>
</dbReference>